<proteinExistence type="predicted"/>
<dbReference type="EMBL" id="VSRR010054220">
    <property type="protein sequence ID" value="MPC80510.1"/>
    <property type="molecule type" value="Genomic_DNA"/>
</dbReference>
<evidence type="ECO:0000313" key="1">
    <source>
        <dbReference type="EMBL" id="MPC80510.1"/>
    </source>
</evidence>
<comment type="caution">
    <text evidence="1">The sequence shown here is derived from an EMBL/GenBank/DDBJ whole genome shotgun (WGS) entry which is preliminary data.</text>
</comment>
<organism evidence="1 2">
    <name type="scientific">Portunus trituberculatus</name>
    <name type="common">Swimming crab</name>
    <name type="synonym">Neptunus trituberculatus</name>
    <dbReference type="NCBI Taxonomy" id="210409"/>
    <lineage>
        <taxon>Eukaryota</taxon>
        <taxon>Metazoa</taxon>
        <taxon>Ecdysozoa</taxon>
        <taxon>Arthropoda</taxon>
        <taxon>Crustacea</taxon>
        <taxon>Multicrustacea</taxon>
        <taxon>Malacostraca</taxon>
        <taxon>Eumalacostraca</taxon>
        <taxon>Eucarida</taxon>
        <taxon>Decapoda</taxon>
        <taxon>Pleocyemata</taxon>
        <taxon>Brachyura</taxon>
        <taxon>Eubrachyura</taxon>
        <taxon>Portunoidea</taxon>
        <taxon>Portunidae</taxon>
        <taxon>Portuninae</taxon>
        <taxon>Portunus</taxon>
    </lineage>
</organism>
<sequence length="52" mass="5893">MFISYRVLEGGQCVLTDPSTRIGAEDTMPSESRVLLSTKLRRHLQDVELQSK</sequence>
<evidence type="ECO:0000313" key="2">
    <source>
        <dbReference type="Proteomes" id="UP000324222"/>
    </source>
</evidence>
<keyword evidence="2" id="KW-1185">Reference proteome</keyword>
<dbReference type="Proteomes" id="UP000324222">
    <property type="component" value="Unassembled WGS sequence"/>
</dbReference>
<name>A0A5B7I7L0_PORTR</name>
<protein>
    <submittedName>
        <fullName evidence="1">Uncharacterized protein</fullName>
    </submittedName>
</protein>
<dbReference type="AlphaFoldDB" id="A0A5B7I7L0"/>
<reference evidence="1 2" key="1">
    <citation type="submission" date="2019-05" db="EMBL/GenBank/DDBJ databases">
        <title>Another draft genome of Portunus trituberculatus and its Hox gene families provides insights of decapod evolution.</title>
        <authorList>
            <person name="Jeong J.-H."/>
            <person name="Song I."/>
            <person name="Kim S."/>
            <person name="Choi T."/>
            <person name="Kim D."/>
            <person name="Ryu S."/>
            <person name="Kim W."/>
        </authorList>
    </citation>
    <scope>NUCLEOTIDE SEQUENCE [LARGE SCALE GENOMIC DNA]</scope>
    <source>
        <tissue evidence="1">Muscle</tissue>
    </source>
</reference>
<accession>A0A5B7I7L0</accession>
<gene>
    <name evidence="1" type="ORF">E2C01_075090</name>
</gene>
<dbReference type="OrthoDB" id="275301at2759"/>